<gene>
    <name evidence="1" type="ORF">M9Y10_021739</name>
</gene>
<protein>
    <submittedName>
        <fullName evidence="1">Uncharacterized protein</fullName>
    </submittedName>
</protein>
<proteinExistence type="predicted"/>
<comment type="caution">
    <text evidence="1">The sequence shown here is derived from an EMBL/GenBank/DDBJ whole genome shotgun (WGS) entry which is preliminary data.</text>
</comment>
<evidence type="ECO:0000313" key="1">
    <source>
        <dbReference type="EMBL" id="KAK8893322.1"/>
    </source>
</evidence>
<reference evidence="1 2" key="1">
    <citation type="submission" date="2024-04" db="EMBL/GenBank/DDBJ databases">
        <title>Tritrichomonas musculus Genome.</title>
        <authorList>
            <person name="Alves-Ferreira E."/>
            <person name="Grigg M."/>
            <person name="Lorenzi H."/>
            <person name="Galac M."/>
        </authorList>
    </citation>
    <scope>NUCLEOTIDE SEQUENCE [LARGE SCALE GENOMIC DNA]</scope>
    <source>
        <strain evidence="1 2">EAF2021</strain>
    </source>
</reference>
<dbReference type="EMBL" id="JAPFFF010000003">
    <property type="protein sequence ID" value="KAK8893322.1"/>
    <property type="molecule type" value="Genomic_DNA"/>
</dbReference>
<name>A0ABR2KQW6_9EUKA</name>
<accession>A0ABR2KQW6</accession>
<evidence type="ECO:0000313" key="2">
    <source>
        <dbReference type="Proteomes" id="UP001470230"/>
    </source>
</evidence>
<keyword evidence="2" id="KW-1185">Reference proteome</keyword>
<organism evidence="1 2">
    <name type="scientific">Tritrichomonas musculus</name>
    <dbReference type="NCBI Taxonomy" id="1915356"/>
    <lineage>
        <taxon>Eukaryota</taxon>
        <taxon>Metamonada</taxon>
        <taxon>Parabasalia</taxon>
        <taxon>Tritrichomonadida</taxon>
        <taxon>Tritrichomonadidae</taxon>
        <taxon>Tritrichomonas</taxon>
    </lineage>
</organism>
<sequence>MSVNCSALKYSRDFSFLNVFGAVGDAINVYIPSDLILADFPPIAESIVFGSRPYSVQSDIVAVVAHMGILFPSEKPKKSSPNFLFTCPNALKLKPNDQITHEDSKRIDDDFRFYGVVVTVIASPPLETYPGSSRFNISSHTSTDPGPFSLDIIDYHFVSEFEPIPSLTDNPLRLKFHFDDVEERFYQETDDIEFIYSPKYFKPSASEILFRDFKITFIVNNERFTFIAEQPNAISIYKDDGDTKTLLQQDVALSQIDFGENTINISGNKLSPVSRVLLVSKN</sequence>
<dbReference type="Proteomes" id="UP001470230">
    <property type="component" value="Unassembled WGS sequence"/>
</dbReference>